<protein>
    <submittedName>
        <fullName evidence="1">Uncharacterized protein</fullName>
    </submittedName>
</protein>
<comment type="caution">
    <text evidence="1">The sequence shown here is derived from an EMBL/GenBank/DDBJ whole genome shotgun (WGS) entry which is preliminary data.</text>
</comment>
<keyword evidence="2" id="KW-1185">Reference proteome</keyword>
<gene>
    <name evidence="1" type="ORF">PDIGIT_LOCUS5047</name>
</gene>
<dbReference type="Proteomes" id="UP001152607">
    <property type="component" value="Unassembled WGS sequence"/>
</dbReference>
<dbReference type="AlphaFoldDB" id="A0A9W4XHE1"/>
<dbReference type="EMBL" id="CAOQHR010000003">
    <property type="protein sequence ID" value="CAI6332018.1"/>
    <property type="molecule type" value="Genomic_DNA"/>
</dbReference>
<organism evidence="1 2">
    <name type="scientific">Periconia digitata</name>
    <dbReference type="NCBI Taxonomy" id="1303443"/>
    <lineage>
        <taxon>Eukaryota</taxon>
        <taxon>Fungi</taxon>
        <taxon>Dikarya</taxon>
        <taxon>Ascomycota</taxon>
        <taxon>Pezizomycotina</taxon>
        <taxon>Dothideomycetes</taxon>
        <taxon>Pleosporomycetidae</taxon>
        <taxon>Pleosporales</taxon>
        <taxon>Massarineae</taxon>
        <taxon>Periconiaceae</taxon>
        <taxon>Periconia</taxon>
    </lineage>
</organism>
<evidence type="ECO:0000313" key="2">
    <source>
        <dbReference type="Proteomes" id="UP001152607"/>
    </source>
</evidence>
<accession>A0A9W4XHE1</accession>
<name>A0A9W4XHE1_9PLEO</name>
<reference evidence="1" key="1">
    <citation type="submission" date="2023-01" db="EMBL/GenBank/DDBJ databases">
        <authorList>
            <person name="Van Ghelder C."/>
            <person name="Rancurel C."/>
        </authorList>
    </citation>
    <scope>NUCLEOTIDE SEQUENCE</scope>
    <source>
        <strain evidence="1">CNCM I-4278</strain>
    </source>
</reference>
<dbReference type="OrthoDB" id="2544694at2759"/>
<proteinExistence type="predicted"/>
<sequence>MNAINWGSQPAASSIVPCRLLKHCPMMESHAKDPDPLPRLVHIGEIEFNLGEVVTGDATPQGTSMFCPIVGGHLKTVYPLPEGFGINSKATEGLRAEVLPGGGDNPLIYNNELAQINVSVIAKGQNNDHEFGITSFGLCEWNKLIFDMFNQNPEARSSEMGEINAWQVFRIKTDSPEYFWLNWACIIGQEKVIYKDSRLSTTHMKLFQFLVK</sequence>
<dbReference type="Pfam" id="PF11578">
    <property type="entry name" value="DUF3237"/>
    <property type="match status" value="1"/>
</dbReference>
<dbReference type="Gene3D" id="2.40.160.20">
    <property type="match status" value="1"/>
</dbReference>
<evidence type="ECO:0000313" key="1">
    <source>
        <dbReference type="EMBL" id="CAI6332018.1"/>
    </source>
</evidence>